<organism evidence="4 5">
    <name type="scientific">Trichinella pseudospiralis</name>
    <name type="common">Parasitic roundworm</name>
    <dbReference type="NCBI Taxonomy" id="6337"/>
    <lineage>
        <taxon>Eukaryota</taxon>
        <taxon>Metazoa</taxon>
        <taxon>Ecdysozoa</taxon>
        <taxon>Nematoda</taxon>
        <taxon>Enoplea</taxon>
        <taxon>Dorylaimia</taxon>
        <taxon>Trichinellida</taxon>
        <taxon>Trichinellidae</taxon>
        <taxon>Trichinella</taxon>
    </lineage>
</organism>
<dbReference type="AlphaFoldDB" id="A0A0V1GTI5"/>
<dbReference type="InterPro" id="IPR004947">
    <property type="entry name" value="DNase_II"/>
</dbReference>
<dbReference type="GO" id="GO:0004531">
    <property type="term" value="F:deoxyribonuclease II activity"/>
    <property type="evidence" value="ECO:0007669"/>
    <property type="project" value="InterPro"/>
</dbReference>
<dbReference type="Proteomes" id="UP000054805">
    <property type="component" value="Unassembled WGS sequence"/>
</dbReference>
<dbReference type="Pfam" id="PF03265">
    <property type="entry name" value="DNase_II"/>
    <property type="match status" value="1"/>
</dbReference>
<name>A0A0V1GTI5_TRIPS</name>
<evidence type="ECO:0000256" key="2">
    <source>
        <dbReference type="ARBA" id="ARBA00022801"/>
    </source>
</evidence>
<dbReference type="EMBL" id="JYDS01000624">
    <property type="protein sequence ID" value="KRZ01596.1"/>
    <property type="molecule type" value="Genomic_DNA"/>
</dbReference>
<feature type="non-terminal residue" evidence="4">
    <location>
        <position position="86"/>
    </location>
</feature>
<feature type="chain" id="PRO_5006878622" evidence="3">
    <location>
        <begin position="19"/>
        <end position="86"/>
    </location>
</feature>
<keyword evidence="2" id="KW-0378">Hydrolase</keyword>
<accession>A0A0V1GTI5</accession>
<comment type="similarity">
    <text evidence="1">Belongs to the DNase II family.</text>
</comment>
<keyword evidence="3" id="KW-0732">Signal</keyword>
<proteinExistence type="inferred from homology"/>
<gene>
    <name evidence="4" type="ORF">T4B_4532</name>
</gene>
<evidence type="ECO:0000313" key="4">
    <source>
        <dbReference type="EMBL" id="KRZ01596.1"/>
    </source>
</evidence>
<reference evidence="4 5" key="1">
    <citation type="submission" date="2015-01" db="EMBL/GenBank/DDBJ databases">
        <title>Evolution of Trichinella species and genotypes.</title>
        <authorList>
            <person name="Korhonen P.K."/>
            <person name="Edoardo P."/>
            <person name="Giuseppe L.R."/>
            <person name="Gasser R.B."/>
        </authorList>
    </citation>
    <scope>NUCLEOTIDE SEQUENCE [LARGE SCALE GENOMIC DNA]</scope>
    <source>
        <strain evidence="4">ISS588</strain>
    </source>
</reference>
<evidence type="ECO:0000256" key="3">
    <source>
        <dbReference type="SAM" id="SignalP"/>
    </source>
</evidence>
<keyword evidence="5" id="KW-1185">Reference proteome</keyword>
<protein>
    <submittedName>
        <fullName evidence="4">Uncharacterized protein</fullName>
    </submittedName>
</protein>
<comment type="caution">
    <text evidence="4">The sequence shown here is derived from an EMBL/GenBank/DDBJ whole genome shotgun (WGS) entry which is preliminary data.</text>
</comment>
<evidence type="ECO:0000256" key="1">
    <source>
        <dbReference type="ARBA" id="ARBA00007527"/>
    </source>
</evidence>
<feature type="signal peptide" evidence="3">
    <location>
        <begin position="1"/>
        <end position="18"/>
    </location>
</feature>
<evidence type="ECO:0000313" key="5">
    <source>
        <dbReference type="Proteomes" id="UP000054805"/>
    </source>
</evidence>
<sequence length="86" mass="9641">MFIFYVIALYTLQLGVMPTEFQCFQDANAVDWFFVYKLPNGKSSHYLLATAATDWTAAADIDAAQQPIHSTMNKYFGAGNKDHANI</sequence>